<dbReference type="RefSeq" id="WP_005348056.1">
    <property type="nucleotide sequence ID" value="NZ_BLYK01000004.1"/>
</dbReference>
<dbReference type="Proteomes" id="UP000095390">
    <property type="component" value="Unassembled WGS sequence"/>
</dbReference>
<evidence type="ECO:0000313" key="11">
    <source>
        <dbReference type="Proteomes" id="UP000283497"/>
    </source>
</evidence>
<sequence length="138" mass="15445">MIDIIAGAKGKGKTKILIQQVNDDIKLTKGTIVYLDKNNKHMYELSNQIRLIVVPEFNVTDTDMFLGFIAGIISQDHDLDKIYLDSFLTTACIKDNLDYAVEKLDALSEKFGVSFVISASVDKENMPESVQKYVSHAL</sequence>
<dbReference type="GeneID" id="75047900"/>
<reference evidence="8 9" key="1">
    <citation type="submission" date="2015-09" db="EMBL/GenBank/DDBJ databases">
        <authorList>
            <consortium name="Pathogen Informatics"/>
        </authorList>
    </citation>
    <scope>NUCLEOTIDE SEQUENCE [LARGE SCALE GENOMIC DNA]</scope>
    <source>
        <strain evidence="2 9">2789STDY5834835</strain>
        <strain evidence="1 8">2789STDY5834966</strain>
    </source>
</reference>
<gene>
    <name evidence="6" type="ORF">DW068_05090</name>
    <name evidence="5" type="ORF">DW833_06405</name>
    <name evidence="4" type="ORF">DW972_01675</name>
    <name evidence="7" type="ORF">DWZ29_00330</name>
    <name evidence="3" type="ORF">DXD91_01035</name>
    <name evidence="2" type="ORF">ERS852450_01614</name>
    <name evidence="1" type="ORF">ERS852578_01120</name>
</gene>
<accession>A0A173SQR5</accession>
<dbReference type="EMBL" id="QSID01000006">
    <property type="protein sequence ID" value="RHC65820.1"/>
    <property type="molecule type" value="Genomic_DNA"/>
</dbReference>
<dbReference type="Proteomes" id="UP000286561">
    <property type="component" value="Unassembled WGS sequence"/>
</dbReference>
<evidence type="ECO:0000313" key="8">
    <source>
        <dbReference type="Proteomes" id="UP000095390"/>
    </source>
</evidence>
<dbReference type="Proteomes" id="UP000095679">
    <property type="component" value="Unassembled WGS sequence"/>
</dbReference>
<organism evidence="1 8">
    <name type="scientific">Anaerobutyricum hallii</name>
    <dbReference type="NCBI Taxonomy" id="39488"/>
    <lineage>
        <taxon>Bacteria</taxon>
        <taxon>Bacillati</taxon>
        <taxon>Bacillota</taxon>
        <taxon>Clostridia</taxon>
        <taxon>Lachnospirales</taxon>
        <taxon>Lachnospiraceae</taxon>
        <taxon>Anaerobutyricum</taxon>
    </lineage>
</organism>
<evidence type="ECO:0000313" key="13">
    <source>
        <dbReference type="Proteomes" id="UP000284621"/>
    </source>
</evidence>
<dbReference type="EMBL" id="QRQO01000001">
    <property type="protein sequence ID" value="RHN18045.1"/>
    <property type="molecule type" value="Genomic_DNA"/>
</dbReference>
<evidence type="ECO:0000313" key="5">
    <source>
        <dbReference type="EMBL" id="RHC65820.1"/>
    </source>
</evidence>
<dbReference type="EMBL" id="QSEP01000003">
    <property type="protein sequence ID" value="RGZ86368.1"/>
    <property type="molecule type" value="Genomic_DNA"/>
</dbReference>
<reference evidence="10 11" key="2">
    <citation type="submission" date="2018-08" db="EMBL/GenBank/DDBJ databases">
        <title>A genome reference for cultivated species of the human gut microbiota.</title>
        <authorList>
            <person name="Zou Y."/>
            <person name="Xue W."/>
            <person name="Luo G."/>
        </authorList>
    </citation>
    <scope>NUCLEOTIDE SEQUENCE [LARGE SCALE GENOMIC DNA]</scope>
    <source>
        <strain evidence="7 12">AF31-17AC</strain>
        <strain evidence="6 11">AF45-14BH</strain>
        <strain evidence="5 13">AM34-3LB</strain>
        <strain evidence="4 14">AM48-23BH</strain>
        <strain evidence="3 10">TM10-1AC</strain>
    </source>
</reference>
<evidence type="ECO:0000313" key="3">
    <source>
        <dbReference type="EMBL" id="RGI92428.1"/>
    </source>
</evidence>
<evidence type="ECO:0000313" key="9">
    <source>
        <dbReference type="Proteomes" id="UP000095679"/>
    </source>
</evidence>
<dbReference type="EMBL" id="QSOE01000003">
    <property type="protein sequence ID" value="RGI92428.1"/>
    <property type="molecule type" value="Genomic_DNA"/>
</dbReference>
<protein>
    <submittedName>
        <fullName evidence="3">Twitching motility protein PilT</fullName>
    </submittedName>
</protein>
<dbReference type="Proteomes" id="UP000283700">
    <property type="component" value="Unassembled WGS sequence"/>
</dbReference>
<evidence type="ECO:0000313" key="2">
    <source>
        <dbReference type="EMBL" id="CUO33040.1"/>
    </source>
</evidence>
<name>A0A173SQR5_9FIRM</name>
<dbReference type="AlphaFoldDB" id="A0A173SQR5"/>
<evidence type="ECO:0000313" key="10">
    <source>
        <dbReference type="Proteomes" id="UP000262524"/>
    </source>
</evidence>
<dbReference type="EMBL" id="CYYC01000010">
    <property type="protein sequence ID" value="CUM92550.1"/>
    <property type="molecule type" value="Genomic_DNA"/>
</dbReference>
<dbReference type="EMBL" id="QRNJ01000014">
    <property type="protein sequence ID" value="RHK40217.1"/>
    <property type="molecule type" value="Genomic_DNA"/>
</dbReference>
<evidence type="ECO:0000313" key="6">
    <source>
        <dbReference type="EMBL" id="RHK40217.1"/>
    </source>
</evidence>
<dbReference type="Proteomes" id="UP000283497">
    <property type="component" value="Unassembled WGS sequence"/>
</dbReference>
<evidence type="ECO:0000313" key="4">
    <source>
        <dbReference type="EMBL" id="RGZ86368.1"/>
    </source>
</evidence>
<dbReference type="Proteomes" id="UP000262524">
    <property type="component" value="Unassembled WGS sequence"/>
</dbReference>
<dbReference type="OrthoDB" id="1953676at2"/>
<evidence type="ECO:0000313" key="7">
    <source>
        <dbReference type="EMBL" id="RHN18045.1"/>
    </source>
</evidence>
<proteinExistence type="predicted"/>
<dbReference type="Proteomes" id="UP000284621">
    <property type="component" value="Unassembled WGS sequence"/>
</dbReference>
<evidence type="ECO:0000313" key="14">
    <source>
        <dbReference type="Proteomes" id="UP000286561"/>
    </source>
</evidence>
<keyword evidence="13" id="KW-1185">Reference proteome</keyword>
<dbReference type="EMBL" id="CYZL01000012">
    <property type="protein sequence ID" value="CUO33040.1"/>
    <property type="molecule type" value="Genomic_DNA"/>
</dbReference>
<evidence type="ECO:0000313" key="1">
    <source>
        <dbReference type="EMBL" id="CUM92550.1"/>
    </source>
</evidence>
<evidence type="ECO:0000313" key="12">
    <source>
        <dbReference type="Proteomes" id="UP000283700"/>
    </source>
</evidence>